<reference evidence="2" key="1">
    <citation type="submission" date="2016-10" db="EMBL/GenBank/DDBJ databases">
        <authorList>
            <person name="Varghese N."/>
            <person name="Submissions S."/>
        </authorList>
    </citation>
    <scope>NUCLEOTIDE SEQUENCE [LARGE SCALE GENOMIC DNA]</scope>
    <source>
        <strain evidence="2">DSM 44796</strain>
    </source>
</reference>
<dbReference type="Proteomes" id="UP000199682">
    <property type="component" value="Unassembled WGS sequence"/>
</dbReference>
<gene>
    <name evidence="1" type="ORF">SAMN04488074_107341</name>
</gene>
<sequence length="163" mass="18157">MGSGVTPQKLREAIAETMADCVKSYDVADACVALTYCALYAEPDGFDLPALVPQVYVHYDPYTKRQLGNRSGQLKRQRMDFLMLLSQRSRVVLEVDGQQHCATADGAADPVRYAEMAAEDRSLRLAGYEVYRFGAHELTADRAVDGLRTFFRELLTAHHVLPA</sequence>
<dbReference type="EMBL" id="FNET01000007">
    <property type="protein sequence ID" value="SDK87064.1"/>
    <property type="molecule type" value="Genomic_DNA"/>
</dbReference>
<evidence type="ECO:0000313" key="2">
    <source>
        <dbReference type="Proteomes" id="UP000199682"/>
    </source>
</evidence>
<name>A0A1G9FFC7_9PSEU</name>
<proteinExistence type="predicted"/>
<dbReference type="AlphaFoldDB" id="A0A1G9FFC7"/>
<accession>A0A1G9FFC7</accession>
<dbReference type="RefSeq" id="WP_090007109.1">
    <property type="nucleotide sequence ID" value="NZ_FNET01000007.1"/>
</dbReference>
<evidence type="ECO:0008006" key="3">
    <source>
        <dbReference type="Google" id="ProtNLM"/>
    </source>
</evidence>
<organism evidence="1 2">
    <name type="scientific">Lentzea albidocapillata subsp. violacea</name>
    <dbReference type="NCBI Taxonomy" id="128104"/>
    <lineage>
        <taxon>Bacteria</taxon>
        <taxon>Bacillati</taxon>
        <taxon>Actinomycetota</taxon>
        <taxon>Actinomycetes</taxon>
        <taxon>Pseudonocardiales</taxon>
        <taxon>Pseudonocardiaceae</taxon>
        <taxon>Lentzea</taxon>
    </lineage>
</organism>
<evidence type="ECO:0000313" key="1">
    <source>
        <dbReference type="EMBL" id="SDK87064.1"/>
    </source>
</evidence>
<protein>
    <recommendedName>
        <fullName evidence="3">DUF559 domain-containing protein</fullName>
    </recommendedName>
</protein>